<dbReference type="Proteomes" id="UP000190657">
    <property type="component" value="Unassembled WGS sequence"/>
</dbReference>
<evidence type="ECO:0000256" key="10">
    <source>
        <dbReference type="HAMAP-Rule" id="MF_02019"/>
    </source>
</evidence>
<dbReference type="InterPro" id="IPR013221">
    <property type="entry name" value="Mur_ligase_cen"/>
</dbReference>
<evidence type="ECO:0000259" key="13">
    <source>
        <dbReference type="Pfam" id="PF02875"/>
    </source>
</evidence>
<dbReference type="Pfam" id="PF01225">
    <property type="entry name" value="Mur_ligase"/>
    <property type="match status" value="1"/>
</dbReference>
<evidence type="ECO:0000256" key="1">
    <source>
        <dbReference type="ARBA" id="ARBA00022490"/>
    </source>
</evidence>
<dbReference type="Gene3D" id="3.90.190.20">
    <property type="entry name" value="Mur ligase, C-terminal domain"/>
    <property type="match status" value="1"/>
</dbReference>
<dbReference type="Gene3D" id="3.40.1390.10">
    <property type="entry name" value="MurE/MurF, N-terminal domain"/>
    <property type="match status" value="1"/>
</dbReference>
<keyword evidence="8 10" id="KW-0131">Cell cycle</keyword>
<dbReference type="GO" id="GO:0005524">
    <property type="term" value="F:ATP binding"/>
    <property type="evidence" value="ECO:0007669"/>
    <property type="project" value="UniProtKB-UniRule"/>
</dbReference>
<dbReference type="GO" id="GO:0047480">
    <property type="term" value="F:UDP-N-acetylmuramoyl-tripeptide-D-alanyl-D-alanine ligase activity"/>
    <property type="evidence" value="ECO:0007669"/>
    <property type="project" value="UniProtKB-UniRule"/>
</dbReference>
<dbReference type="InterPro" id="IPR004101">
    <property type="entry name" value="Mur_ligase_C"/>
</dbReference>
<comment type="similarity">
    <text evidence="10">Belongs to the MurCDEF family. MurF subfamily.</text>
</comment>
<evidence type="ECO:0000256" key="5">
    <source>
        <dbReference type="ARBA" id="ARBA00022840"/>
    </source>
</evidence>
<dbReference type="Pfam" id="PF02875">
    <property type="entry name" value="Mur_ligase_C"/>
    <property type="match status" value="1"/>
</dbReference>
<evidence type="ECO:0000256" key="8">
    <source>
        <dbReference type="ARBA" id="ARBA00023306"/>
    </source>
</evidence>
<comment type="subcellular location">
    <subcellularLocation>
        <location evidence="10 11">Cytoplasm</location>
    </subcellularLocation>
</comment>
<keyword evidence="9 10" id="KW-0961">Cell wall biogenesis/degradation</keyword>
<evidence type="ECO:0000256" key="3">
    <source>
        <dbReference type="ARBA" id="ARBA00022618"/>
    </source>
</evidence>
<dbReference type="InterPro" id="IPR051046">
    <property type="entry name" value="MurCDEF_CellWall_CoF430Synth"/>
</dbReference>
<feature type="domain" description="Mur ligase C-terminal" evidence="13">
    <location>
        <begin position="311"/>
        <end position="433"/>
    </location>
</feature>
<keyword evidence="6 10" id="KW-0133">Cell shape</keyword>
<comment type="catalytic activity">
    <reaction evidence="10 11">
        <text>D-alanyl-D-alanine + UDP-N-acetyl-alpha-D-muramoyl-L-alanyl-gamma-D-glutamyl-meso-2,6-diaminopimelate + ATP = UDP-N-acetyl-alpha-D-muramoyl-L-alanyl-gamma-D-glutamyl-meso-2,6-diaminopimeloyl-D-alanyl-D-alanine + ADP + phosphate + H(+)</text>
        <dbReference type="Rhea" id="RHEA:28374"/>
        <dbReference type="ChEBI" id="CHEBI:15378"/>
        <dbReference type="ChEBI" id="CHEBI:30616"/>
        <dbReference type="ChEBI" id="CHEBI:43474"/>
        <dbReference type="ChEBI" id="CHEBI:57822"/>
        <dbReference type="ChEBI" id="CHEBI:61386"/>
        <dbReference type="ChEBI" id="CHEBI:83905"/>
        <dbReference type="ChEBI" id="CHEBI:456216"/>
        <dbReference type="EC" id="6.3.2.10"/>
    </reaction>
</comment>
<keyword evidence="2 10" id="KW-0436">Ligase</keyword>
<dbReference type="InterPro" id="IPR005863">
    <property type="entry name" value="UDP-N-AcMur_synth"/>
</dbReference>
<dbReference type="UniPathway" id="UPA00219"/>
<evidence type="ECO:0000259" key="14">
    <source>
        <dbReference type="Pfam" id="PF08245"/>
    </source>
</evidence>
<dbReference type="Gene3D" id="3.40.1190.10">
    <property type="entry name" value="Mur-like, catalytic domain"/>
    <property type="match status" value="1"/>
</dbReference>
<dbReference type="InterPro" id="IPR036565">
    <property type="entry name" value="Mur-like_cat_sf"/>
</dbReference>
<dbReference type="OrthoDB" id="9801978at2"/>
<dbReference type="PANTHER" id="PTHR43024:SF1">
    <property type="entry name" value="UDP-N-ACETYLMURAMOYL-TRIPEPTIDE--D-ALANYL-D-ALANINE LIGASE"/>
    <property type="match status" value="1"/>
</dbReference>
<evidence type="ECO:0000313" key="15">
    <source>
        <dbReference type="EMBL" id="SJZ41892.1"/>
    </source>
</evidence>
<keyword evidence="5 10" id="KW-0067">ATP-binding</keyword>
<dbReference type="GO" id="GO:0008766">
    <property type="term" value="F:UDP-N-acetylmuramoylalanyl-D-glutamyl-2,6-diaminopimelate-D-alanyl-D-alanine ligase activity"/>
    <property type="evidence" value="ECO:0007669"/>
    <property type="project" value="RHEA"/>
</dbReference>
<evidence type="ECO:0000256" key="11">
    <source>
        <dbReference type="RuleBase" id="RU004136"/>
    </source>
</evidence>
<dbReference type="SUPFAM" id="SSF63418">
    <property type="entry name" value="MurE/MurF N-terminal domain"/>
    <property type="match status" value="1"/>
</dbReference>
<keyword evidence="7 10" id="KW-0573">Peptidoglycan synthesis</keyword>
<evidence type="ECO:0000259" key="12">
    <source>
        <dbReference type="Pfam" id="PF01225"/>
    </source>
</evidence>
<dbReference type="InterPro" id="IPR036615">
    <property type="entry name" value="Mur_ligase_C_dom_sf"/>
</dbReference>
<evidence type="ECO:0000256" key="7">
    <source>
        <dbReference type="ARBA" id="ARBA00022984"/>
    </source>
</evidence>
<feature type="binding site" evidence="10">
    <location>
        <begin position="106"/>
        <end position="112"/>
    </location>
    <ligand>
        <name>ATP</name>
        <dbReference type="ChEBI" id="CHEBI:30616"/>
    </ligand>
</feature>
<evidence type="ECO:0000256" key="6">
    <source>
        <dbReference type="ARBA" id="ARBA00022960"/>
    </source>
</evidence>
<keyword evidence="3 10" id="KW-0132">Cell division</keyword>
<dbReference type="Pfam" id="PF08245">
    <property type="entry name" value="Mur_ligase_M"/>
    <property type="match status" value="1"/>
</dbReference>
<dbReference type="GO" id="GO:0005737">
    <property type="term" value="C:cytoplasm"/>
    <property type="evidence" value="ECO:0007669"/>
    <property type="project" value="UniProtKB-SubCell"/>
</dbReference>
<keyword evidence="1 10" id="KW-0963">Cytoplasm</keyword>
<reference evidence="15 16" key="1">
    <citation type="submission" date="2017-02" db="EMBL/GenBank/DDBJ databases">
        <authorList>
            <person name="Peterson S.W."/>
        </authorList>
    </citation>
    <scope>NUCLEOTIDE SEQUENCE [LARGE SCALE GENOMIC DNA]</scope>
    <source>
        <strain evidence="15 16">ATCC 51222</strain>
    </source>
</reference>
<comment type="pathway">
    <text evidence="10 11">Cell wall biogenesis; peptidoglycan biosynthesis.</text>
</comment>
<dbReference type="InterPro" id="IPR000713">
    <property type="entry name" value="Mur_ligase_N"/>
</dbReference>
<evidence type="ECO:0000256" key="4">
    <source>
        <dbReference type="ARBA" id="ARBA00022741"/>
    </source>
</evidence>
<dbReference type="NCBIfam" id="TIGR01143">
    <property type="entry name" value="murF"/>
    <property type="match status" value="1"/>
</dbReference>
<sequence length="451" mass="49304">MEKLKLSEIAPYLGATYNEDAEFDSVCIDTRKITKGCLFICIKGERFDAHQFADEALSLGASAVMIHSDIEPNGAYIKVDDTAKAMLRLSGYYRSKFDIPVIGLTGSVGKTTTKEFTHLVVSAKYNAIKTLGNLNNEIGVPQMLFQIDNSTEAAVIEMGMNHFGEISRLVNEVKPTIGLITNIGVSHIENLGSREGILKAKLELCEGLAEGAPLILNGDNDMLQTVKDEHHKVVFYGIENGEFKAENIVEADNSTSFDVAYYGKKQHITIPTIGIHNVYNALAAFVVGYFLHIDPQLSADALADYVPAGMRQKVVDVDGITSIEDCYNASPDSMRAALKTLSDIKGNKKIAVLGDMLELGDYAKTAHTEVGNAVAENKIEYLLAYGNDAKFYVDGAKQGGVKNAFLFDDKEKLSEMLLNIASKGDAVLFKGSRGMKLEDVINTVYKGWRKQ</sequence>
<dbReference type="EMBL" id="FUWW01000004">
    <property type="protein sequence ID" value="SJZ41892.1"/>
    <property type="molecule type" value="Genomic_DNA"/>
</dbReference>
<keyword evidence="4 10" id="KW-0547">Nucleotide-binding</keyword>
<evidence type="ECO:0000313" key="16">
    <source>
        <dbReference type="Proteomes" id="UP000190657"/>
    </source>
</evidence>
<dbReference type="GO" id="GO:0051301">
    <property type="term" value="P:cell division"/>
    <property type="evidence" value="ECO:0007669"/>
    <property type="project" value="UniProtKB-KW"/>
</dbReference>
<dbReference type="InterPro" id="IPR035911">
    <property type="entry name" value="MurE/MurF_N"/>
</dbReference>
<dbReference type="HAMAP" id="MF_02019">
    <property type="entry name" value="MurF"/>
    <property type="match status" value="1"/>
</dbReference>
<dbReference type="GO" id="GO:0009252">
    <property type="term" value="P:peptidoglycan biosynthetic process"/>
    <property type="evidence" value="ECO:0007669"/>
    <property type="project" value="UniProtKB-UniRule"/>
</dbReference>
<dbReference type="GO" id="GO:0008360">
    <property type="term" value="P:regulation of cell shape"/>
    <property type="evidence" value="ECO:0007669"/>
    <property type="project" value="UniProtKB-KW"/>
</dbReference>
<dbReference type="RefSeq" id="WP_078767977.1">
    <property type="nucleotide sequence ID" value="NZ_FUWW01000004.1"/>
</dbReference>
<dbReference type="SUPFAM" id="SSF53244">
    <property type="entry name" value="MurD-like peptide ligases, peptide-binding domain"/>
    <property type="match status" value="1"/>
</dbReference>
<accession>A0A1T4KHI5</accession>
<dbReference type="SUPFAM" id="SSF53623">
    <property type="entry name" value="MurD-like peptide ligases, catalytic domain"/>
    <property type="match status" value="1"/>
</dbReference>
<evidence type="ECO:0000256" key="2">
    <source>
        <dbReference type="ARBA" id="ARBA00022598"/>
    </source>
</evidence>
<name>A0A1T4KHI5_9FIRM</name>
<keyword evidence="16" id="KW-1185">Reference proteome</keyword>
<feature type="domain" description="Mur ligase N-terminal catalytic" evidence="12">
    <location>
        <begin position="24"/>
        <end position="70"/>
    </location>
</feature>
<organism evidence="15 16">
    <name type="scientific">Eubacterium coprostanoligenes</name>
    <dbReference type="NCBI Taxonomy" id="290054"/>
    <lineage>
        <taxon>Bacteria</taxon>
        <taxon>Bacillati</taxon>
        <taxon>Bacillota</taxon>
        <taxon>Clostridia</taxon>
        <taxon>Eubacteriales</taxon>
        <taxon>Eubacteriaceae</taxon>
        <taxon>Eubacterium</taxon>
    </lineage>
</organism>
<dbReference type="EC" id="6.3.2.10" evidence="10 11"/>
<dbReference type="GO" id="GO:0071555">
    <property type="term" value="P:cell wall organization"/>
    <property type="evidence" value="ECO:0007669"/>
    <property type="project" value="UniProtKB-KW"/>
</dbReference>
<gene>
    <name evidence="10" type="primary">murF</name>
    <name evidence="15" type="ORF">SAMN02745114_00474</name>
</gene>
<evidence type="ECO:0000256" key="9">
    <source>
        <dbReference type="ARBA" id="ARBA00023316"/>
    </source>
</evidence>
<feature type="domain" description="Mur ligase central" evidence="14">
    <location>
        <begin position="105"/>
        <end position="287"/>
    </location>
</feature>
<comment type="function">
    <text evidence="10 11">Involved in cell wall formation. Catalyzes the final step in the synthesis of UDP-N-acetylmuramoyl-pentapeptide, the precursor of murein.</text>
</comment>
<protein>
    <recommendedName>
        <fullName evidence="10 11">UDP-N-acetylmuramoyl-tripeptide--D-alanyl-D-alanine ligase</fullName>
        <ecNumber evidence="10 11">6.3.2.10</ecNumber>
    </recommendedName>
    <alternativeName>
        <fullName evidence="10">D-alanyl-D-alanine-adding enzyme</fullName>
    </alternativeName>
</protein>
<dbReference type="PANTHER" id="PTHR43024">
    <property type="entry name" value="UDP-N-ACETYLMURAMOYL-TRIPEPTIDE--D-ALANYL-D-ALANINE LIGASE"/>
    <property type="match status" value="1"/>
</dbReference>
<dbReference type="AlphaFoldDB" id="A0A1T4KHI5"/>
<dbReference type="STRING" id="290054.SAMN02745114_00474"/>
<proteinExistence type="inferred from homology"/>